<organism evidence="1 2">
    <name type="scientific">Meloidogyne enterolobii</name>
    <name type="common">Root-knot nematode worm</name>
    <name type="synonym">Meloidogyne mayaguensis</name>
    <dbReference type="NCBI Taxonomy" id="390850"/>
    <lineage>
        <taxon>Eukaryota</taxon>
        <taxon>Metazoa</taxon>
        <taxon>Ecdysozoa</taxon>
        <taxon>Nematoda</taxon>
        <taxon>Chromadorea</taxon>
        <taxon>Rhabditida</taxon>
        <taxon>Tylenchina</taxon>
        <taxon>Tylenchomorpha</taxon>
        <taxon>Tylenchoidea</taxon>
        <taxon>Meloidogynidae</taxon>
        <taxon>Meloidogyninae</taxon>
        <taxon>Meloidogyne</taxon>
    </lineage>
</organism>
<protein>
    <submittedName>
        <fullName evidence="1">Uncharacterized protein</fullName>
    </submittedName>
</protein>
<accession>A0A6V7V8P2</accession>
<evidence type="ECO:0000313" key="2">
    <source>
        <dbReference type="Proteomes" id="UP000580250"/>
    </source>
</evidence>
<dbReference type="Proteomes" id="UP000580250">
    <property type="component" value="Unassembled WGS sequence"/>
</dbReference>
<dbReference type="EMBL" id="CAJEWN010000173">
    <property type="protein sequence ID" value="CAD2170788.1"/>
    <property type="molecule type" value="Genomic_DNA"/>
</dbReference>
<dbReference type="AlphaFoldDB" id="A0A6V7V8P2"/>
<proteinExistence type="predicted"/>
<reference evidence="1 2" key="1">
    <citation type="submission" date="2020-08" db="EMBL/GenBank/DDBJ databases">
        <authorList>
            <person name="Koutsovoulos G."/>
            <person name="Danchin GJ E."/>
        </authorList>
    </citation>
    <scope>NUCLEOTIDE SEQUENCE [LARGE SCALE GENOMIC DNA]</scope>
</reference>
<name>A0A6V7V8P2_MELEN</name>
<comment type="caution">
    <text evidence="1">The sequence shown here is derived from an EMBL/GenBank/DDBJ whole genome shotgun (WGS) entry which is preliminary data.</text>
</comment>
<evidence type="ECO:0000313" key="1">
    <source>
        <dbReference type="EMBL" id="CAD2170788.1"/>
    </source>
</evidence>
<gene>
    <name evidence="1" type="ORF">MENT_LOCUS22213</name>
</gene>
<sequence length="40" mass="4717">MEAIEVNQDLLGNLILRKSELEDKFLNMNQMKFLSRSCPF</sequence>